<keyword evidence="1" id="KW-0812">Transmembrane</keyword>
<keyword evidence="2" id="KW-0732">Signal</keyword>
<organism evidence="3 4">
    <name type="scientific">Roseovarius litoreus</name>
    <dbReference type="NCBI Taxonomy" id="1155722"/>
    <lineage>
        <taxon>Bacteria</taxon>
        <taxon>Pseudomonadati</taxon>
        <taxon>Pseudomonadota</taxon>
        <taxon>Alphaproteobacteria</taxon>
        <taxon>Rhodobacterales</taxon>
        <taxon>Roseobacteraceae</taxon>
        <taxon>Roseovarius</taxon>
    </lineage>
</organism>
<evidence type="ECO:0000313" key="3">
    <source>
        <dbReference type="EMBL" id="SHL43677.1"/>
    </source>
</evidence>
<evidence type="ECO:0000256" key="2">
    <source>
        <dbReference type="SAM" id="SignalP"/>
    </source>
</evidence>
<dbReference type="EMBL" id="FRCB01000001">
    <property type="protein sequence ID" value="SHL43677.1"/>
    <property type="molecule type" value="Genomic_DNA"/>
</dbReference>
<keyword evidence="1" id="KW-0472">Membrane</keyword>
<feature type="signal peptide" evidence="2">
    <location>
        <begin position="1"/>
        <end position="23"/>
    </location>
</feature>
<evidence type="ECO:0000256" key="1">
    <source>
        <dbReference type="SAM" id="Phobius"/>
    </source>
</evidence>
<dbReference type="InterPro" id="IPR022472">
    <property type="entry name" value="VPLPA-CTERM"/>
</dbReference>
<keyword evidence="1" id="KW-1133">Transmembrane helix</keyword>
<sequence length="402" mass="42570">MRQKTIQLAIPVAIATGFLPAIAGAATIDSWNLLNVVEGPEVTGTDTGASVVYDRVLPDASATTNGQIVYTAPEADTPGMKVSNVTFTQSGDTYTGCILATSGTACDGEFQSGKRFKVQATDTGSVDLVFDVTENETDSVYRVFQRLINVTGEALGGFKIELGTGIGGGFTASTDNDGLSFSSTVSMGPGGASSFSQFPFGLFGSLDNPNPNPLELPGFFDTTSRAGYNVVQSLDSIVSTGFYGNYGTLFGNWLSQEDVPLGLLWDYASGAADPLVMAWDNGSQWEVRRGINNSLDGDDTKITAEDVYALAEGQWKYYDYGDIAGVETFLKGITLFDDAIEDLANLNLNFAINLGSNFSGSTFTLRTTSIAPIPLPAGLPLLLTGFAALAGLRYRRKQTMMA</sequence>
<dbReference type="Proteomes" id="UP000322545">
    <property type="component" value="Unassembled WGS sequence"/>
</dbReference>
<name>A0A1M7AM01_9RHOB</name>
<evidence type="ECO:0000313" key="4">
    <source>
        <dbReference type="Proteomes" id="UP000322545"/>
    </source>
</evidence>
<gene>
    <name evidence="3" type="ORF">SAMN05443432_101502</name>
</gene>
<proteinExistence type="predicted"/>
<protein>
    <submittedName>
        <fullName evidence="3">VPLPA-CTERM protein sorting domain-containing protein</fullName>
    </submittedName>
</protein>
<dbReference type="RefSeq" id="WP_223228289.1">
    <property type="nucleotide sequence ID" value="NZ_FRCB01000001.1"/>
</dbReference>
<dbReference type="AlphaFoldDB" id="A0A1M7AM01"/>
<feature type="transmembrane region" description="Helical" evidence="1">
    <location>
        <begin position="373"/>
        <end position="392"/>
    </location>
</feature>
<accession>A0A1M7AM01</accession>
<dbReference type="NCBIfam" id="NF033657">
    <property type="entry name" value="choice_anch_F"/>
    <property type="match status" value="1"/>
</dbReference>
<keyword evidence="4" id="KW-1185">Reference proteome</keyword>
<feature type="chain" id="PRO_5013382643" evidence="2">
    <location>
        <begin position="24"/>
        <end position="402"/>
    </location>
</feature>
<dbReference type="NCBIfam" id="TIGR03370">
    <property type="entry name" value="VPLPA-CTERM"/>
    <property type="match status" value="1"/>
</dbReference>
<reference evidence="3 4" key="1">
    <citation type="submission" date="2016-11" db="EMBL/GenBank/DDBJ databases">
        <authorList>
            <person name="Varghese N."/>
            <person name="Submissions S."/>
        </authorList>
    </citation>
    <scope>NUCLEOTIDE SEQUENCE [LARGE SCALE GENOMIC DNA]</scope>
    <source>
        <strain evidence="3 4">DSM 28249</strain>
    </source>
</reference>